<dbReference type="OrthoDB" id="61052at2157"/>
<proteinExistence type="predicted"/>
<protein>
    <submittedName>
        <fullName evidence="1">Uncharacterized protein</fullName>
    </submittedName>
</protein>
<dbReference type="AlphaFoldDB" id="A0A8J7UUD6"/>
<evidence type="ECO:0000313" key="1">
    <source>
        <dbReference type="EMBL" id="MBP2201211.1"/>
    </source>
</evidence>
<name>A0A8J7UUD6_METVO</name>
<comment type="caution">
    <text evidence="1">The sequence shown here is derived from an EMBL/GenBank/DDBJ whole genome shotgun (WGS) entry which is preliminary data.</text>
</comment>
<reference evidence="1" key="1">
    <citation type="submission" date="2021-03" db="EMBL/GenBank/DDBJ databases">
        <title>Genomic Encyclopedia of Type Strains, Phase IV (KMG-V): Genome sequencing to study the core and pangenomes of soil and plant-associated prokaryotes.</title>
        <authorList>
            <person name="Whitman W."/>
        </authorList>
    </citation>
    <scope>NUCLEOTIDE SEQUENCE</scope>
    <source>
        <strain evidence="1">C4</strain>
    </source>
</reference>
<evidence type="ECO:0000313" key="2">
    <source>
        <dbReference type="Proteomes" id="UP000740329"/>
    </source>
</evidence>
<gene>
    <name evidence="1" type="ORF">J3E07_000609</name>
</gene>
<organism evidence="1 2">
    <name type="scientific">Methanococcus voltae</name>
    <dbReference type="NCBI Taxonomy" id="2188"/>
    <lineage>
        <taxon>Archaea</taxon>
        <taxon>Methanobacteriati</taxon>
        <taxon>Methanobacteriota</taxon>
        <taxon>Methanomada group</taxon>
        <taxon>Methanococci</taxon>
        <taxon>Methanococcales</taxon>
        <taxon>Methanococcaceae</taxon>
        <taxon>Methanococcus</taxon>
    </lineage>
</organism>
<dbReference type="Proteomes" id="UP000740329">
    <property type="component" value="Unassembled WGS sequence"/>
</dbReference>
<sequence>MQIFDDLENITDITMKVNDLKEVRQSKKKALVFGKYRGLVYGEPMFIISVYGRNLFRLICGWNSENEEVILIRYNKVIDGYQKRHENEALQKYMAVADVVQDIEKYVSDNEKDVSFKMTETPVKKWVEGGEYVSLNLTIWETFKECGYNVYRPLNNIPEDVVIKL</sequence>
<dbReference type="RefSeq" id="WP_209590665.1">
    <property type="nucleotide sequence ID" value="NZ_JAGGMU010000001.1"/>
</dbReference>
<dbReference type="EMBL" id="JAGGMV010000001">
    <property type="protein sequence ID" value="MBP2201211.1"/>
    <property type="molecule type" value="Genomic_DNA"/>
</dbReference>
<accession>A0A8J7UUD6</accession>